<organism evidence="3 4">
    <name type="scientific">Lactuca sativa</name>
    <name type="common">Garden lettuce</name>
    <dbReference type="NCBI Taxonomy" id="4236"/>
    <lineage>
        <taxon>Eukaryota</taxon>
        <taxon>Viridiplantae</taxon>
        <taxon>Streptophyta</taxon>
        <taxon>Embryophyta</taxon>
        <taxon>Tracheophyta</taxon>
        <taxon>Spermatophyta</taxon>
        <taxon>Magnoliopsida</taxon>
        <taxon>eudicotyledons</taxon>
        <taxon>Gunneridae</taxon>
        <taxon>Pentapetalae</taxon>
        <taxon>asterids</taxon>
        <taxon>campanulids</taxon>
        <taxon>Asterales</taxon>
        <taxon>Asteraceae</taxon>
        <taxon>Cichorioideae</taxon>
        <taxon>Cichorieae</taxon>
        <taxon>Lactucinae</taxon>
        <taxon>Lactuca</taxon>
    </lineage>
</organism>
<reference evidence="3 4" key="1">
    <citation type="journal article" date="2017" name="Nat. Commun.">
        <title>Genome assembly with in vitro proximity ligation data and whole-genome triplication in lettuce.</title>
        <authorList>
            <person name="Reyes-Chin-Wo S."/>
            <person name="Wang Z."/>
            <person name="Yang X."/>
            <person name="Kozik A."/>
            <person name="Arikit S."/>
            <person name="Song C."/>
            <person name="Xia L."/>
            <person name="Froenicke L."/>
            <person name="Lavelle D.O."/>
            <person name="Truco M.J."/>
            <person name="Xia R."/>
            <person name="Zhu S."/>
            <person name="Xu C."/>
            <person name="Xu H."/>
            <person name="Xu X."/>
            <person name="Cox K."/>
            <person name="Korf I."/>
            <person name="Meyers B.C."/>
            <person name="Michelmore R.W."/>
        </authorList>
    </citation>
    <scope>NUCLEOTIDE SEQUENCE [LARGE SCALE GENOMIC DNA]</scope>
    <source>
        <strain evidence="4">cv. Salinas</strain>
        <tissue evidence="3">Seedlings</tissue>
    </source>
</reference>
<protein>
    <recommendedName>
        <fullName evidence="2">DUF547 domain-containing protein</fullName>
    </recommendedName>
</protein>
<proteinExistence type="predicted"/>
<evidence type="ECO:0000313" key="3">
    <source>
        <dbReference type="EMBL" id="KAJ0223602.1"/>
    </source>
</evidence>
<dbReference type="Proteomes" id="UP000235145">
    <property type="component" value="Unassembled WGS sequence"/>
</dbReference>
<keyword evidence="4" id="KW-1185">Reference proteome</keyword>
<name>A0A9R1WIY5_LACSA</name>
<accession>A0A9R1WIY5</accession>
<comment type="caution">
    <text evidence="3">The sequence shown here is derived from an EMBL/GenBank/DDBJ whole genome shotgun (WGS) entry which is preliminary data.</text>
</comment>
<sequence>MPRLNSDSTRKGDSGNYGQNFNDQQGVLNMSPTPSSCSLSPSYVELVEEITSIETEILHLERHLLSLYRTAFKPPHRHNTDETPESHFPPISDQSCDKLKTNDQIPKSSSRRKSGHRSLGDHLGTPCTDFVLPDRLSEDMVKCISSIYCKLGVGDPNQFHQGPSDSSDSSLSSSSTISTKNLSDTWSTYCNQERGPYGDMIQVLKIGLDDDTFNYAAKMLIHFRTLVKKLEDIDVGKMKREQKLAFWINIHNALVMHAHLAYGTHSNSRTNSILKATYNVGGHCINAYIIQSSILGIRSHFRASWLHSLLSPGRKSATVPQHHVYAIEYPEPLVHFALSLGTFSDPAVRVYKAKNIFGDLRVAKEEFIRSNVHMHKEYSKVSVPKILYYFAKDMALTVPGLLEMVNDCQPESQRRVIEKNVRGKTDKYVCWLSQSSIFGYVIHRDAIEGRVFV</sequence>
<evidence type="ECO:0000256" key="1">
    <source>
        <dbReference type="SAM" id="MobiDB-lite"/>
    </source>
</evidence>
<feature type="domain" description="DUF547" evidence="2">
    <location>
        <begin position="237"/>
        <end position="368"/>
    </location>
</feature>
<feature type="region of interest" description="Disordered" evidence="1">
    <location>
        <begin position="1"/>
        <end position="39"/>
    </location>
</feature>
<evidence type="ECO:0000313" key="4">
    <source>
        <dbReference type="Proteomes" id="UP000235145"/>
    </source>
</evidence>
<gene>
    <name evidence="3" type="ORF">LSAT_V11C200050750</name>
</gene>
<feature type="compositionally biased region" description="Low complexity" evidence="1">
    <location>
        <begin position="164"/>
        <end position="180"/>
    </location>
</feature>
<dbReference type="Gramene" id="rna-gnl|WGS:NBSK|LSAT_2X2680_mrna">
    <property type="protein sequence ID" value="cds-PLY97514.1"/>
    <property type="gene ID" value="gene-LSAT_2X2680"/>
</dbReference>
<dbReference type="EMBL" id="NBSK02000002">
    <property type="protein sequence ID" value="KAJ0223602.1"/>
    <property type="molecule type" value="Genomic_DNA"/>
</dbReference>
<dbReference type="Pfam" id="PF04784">
    <property type="entry name" value="DUF547"/>
    <property type="match status" value="1"/>
</dbReference>
<dbReference type="OrthoDB" id="418495at2759"/>
<feature type="compositionally biased region" description="Polar residues" evidence="1">
    <location>
        <begin position="16"/>
        <end position="30"/>
    </location>
</feature>
<feature type="region of interest" description="Disordered" evidence="1">
    <location>
        <begin position="76"/>
        <end position="120"/>
    </location>
</feature>
<dbReference type="PANTHER" id="PTHR23054">
    <property type="entry name" value="TERNARY COMPLEX FACTOR MIP1, LEUCINE-ZIPPER-RELATED"/>
    <property type="match status" value="1"/>
</dbReference>
<dbReference type="InterPro" id="IPR006869">
    <property type="entry name" value="DUF547"/>
</dbReference>
<dbReference type="PANTHER" id="PTHR23054:SF15">
    <property type="entry name" value="OS08G0515700 PROTEIN"/>
    <property type="match status" value="1"/>
</dbReference>
<feature type="region of interest" description="Disordered" evidence="1">
    <location>
        <begin position="160"/>
        <end position="180"/>
    </location>
</feature>
<dbReference type="AlphaFoldDB" id="A0A9R1WIY5"/>
<evidence type="ECO:0000259" key="2">
    <source>
        <dbReference type="Pfam" id="PF04784"/>
    </source>
</evidence>